<dbReference type="InterPro" id="IPR003660">
    <property type="entry name" value="HAMP_dom"/>
</dbReference>
<evidence type="ECO:0000256" key="4">
    <source>
        <dbReference type="ARBA" id="ARBA00022553"/>
    </source>
</evidence>
<dbReference type="SMART" id="SM00387">
    <property type="entry name" value="HATPase_c"/>
    <property type="match status" value="1"/>
</dbReference>
<dbReference type="GO" id="GO:0005886">
    <property type="term" value="C:plasma membrane"/>
    <property type="evidence" value="ECO:0007669"/>
    <property type="project" value="TreeGrafter"/>
</dbReference>
<dbReference type="Gene3D" id="1.10.287.130">
    <property type="match status" value="1"/>
</dbReference>
<comment type="subcellular location">
    <subcellularLocation>
        <location evidence="2">Membrane</location>
    </subcellularLocation>
</comment>
<evidence type="ECO:0000256" key="1">
    <source>
        <dbReference type="ARBA" id="ARBA00000085"/>
    </source>
</evidence>
<reference evidence="14" key="1">
    <citation type="submission" date="2017-11" db="EMBL/GenBank/DDBJ databases">
        <title>Three new genomes from thermophilic consortium.</title>
        <authorList>
            <person name="Quaggio R."/>
            <person name="Amgarten D."/>
            <person name="Setubal J.C."/>
        </authorList>
    </citation>
    <scope>NUCLEOTIDE SEQUENCE</scope>
    <source>
        <strain evidence="14">ZCTH01-B2</strain>
    </source>
</reference>
<keyword evidence="4" id="KW-0597">Phosphoprotein</keyword>
<evidence type="ECO:0000313" key="14">
    <source>
        <dbReference type="EMBL" id="MBY6277839.1"/>
    </source>
</evidence>
<evidence type="ECO:0000256" key="11">
    <source>
        <dbReference type="SAM" id="Phobius"/>
    </source>
</evidence>
<name>A0A953IEE5_SYMTR</name>
<comment type="caution">
    <text evidence="14">The sequence shown here is derived from an EMBL/GenBank/DDBJ whole genome shotgun (WGS) entry which is preliminary data.</text>
</comment>
<dbReference type="InterPro" id="IPR036890">
    <property type="entry name" value="HATPase_C_sf"/>
</dbReference>
<keyword evidence="8 11" id="KW-1133">Transmembrane helix</keyword>
<dbReference type="SUPFAM" id="SSF158472">
    <property type="entry name" value="HAMP domain-like"/>
    <property type="match status" value="1"/>
</dbReference>
<evidence type="ECO:0000256" key="5">
    <source>
        <dbReference type="ARBA" id="ARBA00022679"/>
    </source>
</evidence>
<dbReference type="EC" id="2.7.13.3" evidence="3"/>
<evidence type="ECO:0000256" key="7">
    <source>
        <dbReference type="ARBA" id="ARBA00022777"/>
    </source>
</evidence>
<gene>
    <name evidence="14" type="ORF">CWE10_16915</name>
</gene>
<evidence type="ECO:0000259" key="12">
    <source>
        <dbReference type="PROSITE" id="PS50109"/>
    </source>
</evidence>
<dbReference type="FunFam" id="1.10.287.130:FF:000001">
    <property type="entry name" value="Two-component sensor histidine kinase"/>
    <property type="match status" value="1"/>
</dbReference>
<dbReference type="EMBL" id="PIUK01000260">
    <property type="protein sequence ID" value="MBY6277839.1"/>
    <property type="molecule type" value="Genomic_DNA"/>
</dbReference>
<dbReference type="CDD" id="cd00075">
    <property type="entry name" value="HATPase"/>
    <property type="match status" value="1"/>
</dbReference>
<keyword evidence="9" id="KW-0902">Two-component regulatory system</keyword>
<feature type="domain" description="Histidine kinase" evidence="12">
    <location>
        <begin position="240"/>
        <end position="450"/>
    </location>
</feature>
<evidence type="ECO:0000256" key="3">
    <source>
        <dbReference type="ARBA" id="ARBA00012438"/>
    </source>
</evidence>
<dbReference type="Gene3D" id="3.30.565.10">
    <property type="entry name" value="Histidine kinase-like ATPase, C-terminal domain"/>
    <property type="match status" value="1"/>
</dbReference>
<evidence type="ECO:0000256" key="2">
    <source>
        <dbReference type="ARBA" id="ARBA00004370"/>
    </source>
</evidence>
<evidence type="ECO:0000256" key="9">
    <source>
        <dbReference type="ARBA" id="ARBA00023012"/>
    </source>
</evidence>
<organism evidence="14 15">
    <name type="scientific">Symbiobacterium thermophilum</name>
    <dbReference type="NCBI Taxonomy" id="2734"/>
    <lineage>
        <taxon>Bacteria</taxon>
        <taxon>Bacillati</taxon>
        <taxon>Bacillota</taxon>
        <taxon>Clostridia</taxon>
        <taxon>Eubacteriales</taxon>
        <taxon>Symbiobacteriaceae</taxon>
        <taxon>Symbiobacterium</taxon>
    </lineage>
</organism>
<comment type="catalytic activity">
    <reaction evidence="1">
        <text>ATP + protein L-histidine = ADP + protein N-phospho-L-histidine.</text>
        <dbReference type="EC" id="2.7.13.3"/>
    </reaction>
</comment>
<dbReference type="Pfam" id="PF00512">
    <property type="entry name" value="HisKA"/>
    <property type="match status" value="1"/>
</dbReference>
<dbReference type="PRINTS" id="PR00344">
    <property type="entry name" value="BCTRLSENSOR"/>
</dbReference>
<dbReference type="RefSeq" id="WP_273381223.1">
    <property type="nucleotide sequence ID" value="NZ_PIUK01000260.1"/>
</dbReference>
<accession>A0A953IEE5</accession>
<dbReference type="CDD" id="cd00082">
    <property type="entry name" value="HisKA"/>
    <property type="match status" value="1"/>
</dbReference>
<feature type="domain" description="HAMP" evidence="13">
    <location>
        <begin position="171"/>
        <end position="225"/>
    </location>
</feature>
<dbReference type="PANTHER" id="PTHR45436">
    <property type="entry name" value="SENSOR HISTIDINE KINASE YKOH"/>
    <property type="match status" value="1"/>
</dbReference>
<dbReference type="AlphaFoldDB" id="A0A953IEE5"/>
<keyword evidence="10 11" id="KW-0472">Membrane</keyword>
<dbReference type="InterPro" id="IPR004358">
    <property type="entry name" value="Sig_transdc_His_kin-like_C"/>
</dbReference>
<dbReference type="SMART" id="SM00304">
    <property type="entry name" value="HAMP"/>
    <property type="match status" value="1"/>
</dbReference>
<evidence type="ECO:0000259" key="13">
    <source>
        <dbReference type="PROSITE" id="PS50885"/>
    </source>
</evidence>
<evidence type="ECO:0000256" key="10">
    <source>
        <dbReference type="ARBA" id="ARBA00023136"/>
    </source>
</evidence>
<dbReference type="InterPro" id="IPR050428">
    <property type="entry name" value="TCS_sensor_his_kinase"/>
</dbReference>
<dbReference type="InterPro" id="IPR036097">
    <property type="entry name" value="HisK_dim/P_sf"/>
</dbReference>
<dbReference type="Pfam" id="PF00672">
    <property type="entry name" value="HAMP"/>
    <property type="match status" value="1"/>
</dbReference>
<protein>
    <recommendedName>
        <fullName evidence="3">histidine kinase</fullName>
        <ecNumber evidence="3">2.7.13.3</ecNumber>
    </recommendedName>
</protein>
<dbReference type="InterPro" id="IPR005467">
    <property type="entry name" value="His_kinase_dom"/>
</dbReference>
<dbReference type="SUPFAM" id="SSF55874">
    <property type="entry name" value="ATPase domain of HSP90 chaperone/DNA topoisomerase II/histidine kinase"/>
    <property type="match status" value="1"/>
</dbReference>
<dbReference type="InterPro" id="IPR003594">
    <property type="entry name" value="HATPase_dom"/>
</dbReference>
<keyword evidence="7 14" id="KW-0418">Kinase</keyword>
<evidence type="ECO:0000313" key="15">
    <source>
        <dbReference type="Proteomes" id="UP000732377"/>
    </source>
</evidence>
<proteinExistence type="predicted"/>
<dbReference type="SUPFAM" id="SSF47384">
    <property type="entry name" value="Homodimeric domain of signal transducing histidine kinase"/>
    <property type="match status" value="1"/>
</dbReference>
<dbReference type="Pfam" id="PF02518">
    <property type="entry name" value="HATPase_c"/>
    <property type="match status" value="1"/>
</dbReference>
<keyword evidence="5" id="KW-0808">Transferase</keyword>
<dbReference type="PROSITE" id="PS50885">
    <property type="entry name" value="HAMP"/>
    <property type="match status" value="1"/>
</dbReference>
<evidence type="ECO:0000256" key="8">
    <source>
        <dbReference type="ARBA" id="ARBA00022989"/>
    </source>
</evidence>
<keyword evidence="6 11" id="KW-0812">Transmembrane</keyword>
<dbReference type="PANTHER" id="PTHR45436:SF5">
    <property type="entry name" value="SENSOR HISTIDINE KINASE TRCS"/>
    <property type="match status" value="1"/>
</dbReference>
<dbReference type="SMART" id="SM00388">
    <property type="entry name" value="HisKA"/>
    <property type="match status" value="1"/>
</dbReference>
<evidence type="ECO:0000256" key="6">
    <source>
        <dbReference type="ARBA" id="ARBA00022692"/>
    </source>
</evidence>
<dbReference type="PROSITE" id="PS50109">
    <property type="entry name" value="HIS_KIN"/>
    <property type="match status" value="1"/>
</dbReference>
<feature type="transmembrane region" description="Helical" evidence="11">
    <location>
        <begin position="7"/>
        <end position="30"/>
    </location>
</feature>
<dbReference type="Gene3D" id="6.10.340.10">
    <property type="match status" value="1"/>
</dbReference>
<sequence>MSLRLRLALFYTGQLVVALLLFSFLMYGVLRWNYIREVDASLYSVAWRVAESMQRYWRIPSLKGLADRSTFILVRTDELVIAQSTDFGTFPVPAEAMAGRATYTTERDVNGEPYRLYTLPVYVNGEPVFWVQVAQPLQLLERVLTTLRPILGAGIAGFALLTGAAAWWLAGRAIAPVQRVASAAESIGQSADLSLRVPYQGPQDEVGRLVHTFNGMLDQLQELYARLATAVDAQKRFVADASHELRTPLTIIRGNIDYLERAGTLDPEAVADMKAEAARMSELLEELLAMARADAGQTPELEPLALGPLVRDVCRRAGALPHQVDFVVELPPALDRIMVLGHAEWLRRALLILLDNAFKYTPSGTVTVRAGRQGEGVVLQVIDTGPGIPPEDLPRVFDRFFRGDPARSRGGSGLGLAIASWVAGLHGGRLTAESKVGEGSTFSLWLPVYRPAAGGTNS</sequence>
<dbReference type="InterPro" id="IPR003661">
    <property type="entry name" value="HisK_dim/P_dom"/>
</dbReference>
<dbReference type="Proteomes" id="UP000732377">
    <property type="component" value="Unassembled WGS sequence"/>
</dbReference>
<feature type="transmembrane region" description="Helical" evidence="11">
    <location>
        <begin position="150"/>
        <end position="170"/>
    </location>
</feature>
<dbReference type="GO" id="GO:0000155">
    <property type="term" value="F:phosphorelay sensor kinase activity"/>
    <property type="evidence" value="ECO:0007669"/>
    <property type="project" value="InterPro"/>
</dbReference>
<dbReference type="CDD" id="cd06225">
    <property type="entry name" value="HAMP"/>
    <property type="match status" value="1"/>
</dbReference>